<feature type="region of interest" description="Disordered" evidence="1">
    <location>
        <begin position="293"/>
        <end position="318"/>
    </location>
</feature>
<feature type="transmembrane region" description="Helical" evidence="2">
    <location>
        <begin position="174"/>
        <end position="192"/>
    </location>
</feature>
<evidence type="ECO:0000313" key="4">
    <source>
        <dbReference type="EMBL" id="RBP31894.1"/>
    </source>
</evidence>
<dbReference type="InterPro" id="IPR037185">
    <property type="entry name" value="EmrE-like"/>
</dbReference>
<dbReference type="InterPro" id="IPR000620">
    <property type="entry name" value="EamA_dom"/>
</dbReference>
<feature type="compositionally biased region" description="Polar residues" evidence="1">
    <location>
        <begin position="293"/>
        <end position="307"/>
    </location>
</feature>
<dbReference type="AlphaFoldDB" id="A0A366GVE1"/>
<organism evidence="4 5">
    <name type="scientific">Marinobacter pelagius</name>
    <dbReference type="NCBI Taxonomy" id="379482"/>
    <lineage>
        <taxon>Bacteria</taxon>
        <taxon>Pseudomonadati</taxon>
        <taxon>Pseudomonadota</taxon>
        <taxon>Gammaproteobacteria</taxon>
        <taxon>Pseudomonadales</taxon>
        <taxon>Marinobacteraceae</taxon>
        <taxon>Marinobacter</taxon>
    </lineage>
</organism>
<name>A0A366GVE1_9GAMM</name>
<keyword evidence="2" id="KW-0472">Membrane</keyword>
<feature type="transmembrane region" description="Helical" evidence="2">
    <location>
        <begin position="28"/>
        <end position="47"/>
    </location>
</feature>
<accession>A0A366GVE1</accession>
<evidence type="ECO:0000256" key="2">
    <source>
        <dbReference type="SAM" id="Phobius"/>
    </source>
</evidence>
<feature type="domain" description="EamA" evidence="3">
    <location>
        <begin position="5"/>
        <end position="133"/>
    </location>
</feature>
<protein>
    <submittedName>
        <fullName evidence="4">Threonine/homoserine efflux transporter RhtA</fullName>
    </submittedName>
</protein>
<dbReference type="Pfam" id="PF00892">
    <property type="entry name" value="EamA"/>
    <property type="match status" value="1"/>
</dbReference>
<reference evidence="4 5" key="1">
    <citation type="submission" date="2018-06" db="EMBL/GenBank/DDBJ databases">
        <title>Freshwater and sediment microbial communities from various areas in North America, analyzing microbe dynamics in response to fracking.</title>
        <authorList>
            <person name="Lamendella R."/>
        </authorList>
    </citation>
    <scope>NUCLEOTIDE SEQUENCE [LARGE SCALE GENOMIC DNA]</scope>
    <source>
        <strain evidence="4 5">114J</strain>
    </source>
</reference>
<dbReference type="EMBL" id="QNRO01000005">
    <property type="protein sequence ID" value="RBP31894.1"/>
    <property type="molecule type" value="Genomic_DNA"/>
</dbReference>
<feature type="transmembrane region" description="Helical" evidence="2">
    <location>
        <begin position="212"/>
        <end position="235"/>
    </location>
</feature>
<comment type="caution">
    <text evidence="4">The sequence shown here is derived from an EMBL/GenBank/DDBJ whole genome shotgun (WGS) entry which is preliminary data.</text>
</comment>
<dbReference type="RefSeq" id="WP_113862090.1">
    <property type="nucleotide sequence ID" value="NZ_QNRO01000005.1"/>
</dbReference>
<feature type="transmembrane region" description="Helical" evidence="2">
    <location>
        <begin position="94"/>
        <end position="112"/>
    </location>
</feature>
<evidence type="ECO:0000259" key="3">
    <source>
        <dbReference type="Pfam" id="PF00892"/>
    </source>
</evidence>
<gene>
    <name evidence="4" type="ORF">DET50_105118</name>
</gene>
<dbReference type="OrthoDB" id="5148831at2"/>
<feature type="transmembrane region" description="Helical" evidence="2">
    <location>
        <begin position="119"/>
        <end position="137"/>
    </location>
</feature>
<dbReference type="SUPFAM" id="SSF103481">
    <property type="entry name" value="Multidrug resistance efflux transporter EmrE"/>
    <property type="match status" value="2"/>
</dbReference>
<feature type="transmembrane region" description="Helical" evidence="2">
    <location>
        <begin position="143"/>
        <end position="162"/>
    </location>
</feature>
<evidence type="ECO:0000313" key="5">
    <source>
        <dbReference type="Proteomes" id="UP000252995"/>
    </source>
</evidence>
<sequence>MKVWLLLALITLSEATIGVFVKLTDGRIPVQTLTFYAFVFATAFLMLAMPRANRQPLELPHGNWKDTFLIGALIAGQSGFFNYAMTLVPIANAVIFWSVAPFFTFILSWLFLGEKAKKSYILIFIIALAGIVIAKPLQEGYLLGNMVALGVGAIYAAMVTYMRHEGKTETGNDIAWSLLFAALIMSPSVLVIGPGDVTGFIRYDSLNLSLPVMLWAAGLGLISMGFAYFGISIVLKSINANLYSLIDIIVSPAVATLLGFLIFNEVPAPSMLYGGILLLGAGAWLTREMSRNNSDQPVQSANRNVSTGYRAAGNDTPQ</sequence>
<proteinExistence type="predicted"/>
<dbReference type="Proteomes" id="UP000252995">
    <property type="component" value="Unassembled WGS sequence"/>
</dbReference>
<feature type="transmembrane region" description="Helical" evidence="2">
    <location>
        <begin position="268"/>
        <end position="286"/>
    </location>
</feature>
<keyword evidence="2" id="KW-0812">Transmembrane</keyword>
<feature type="transmembrane region" description="Helical" evidence="2">
    <location>
        <begin position="242"/>
        <end position="262"/>
    </location>
</feature>
<dbReference type="GO" id="GO:0016020">
    <property type="term" value="C:membrane"/>
    <property type="evidence" value="ECO:0007669"/>
    <property type="project" value="InterPro"/>
</dbReference>
<evidence type="ECO:0000256" key="1">
    <source>
        <dbReference type="SAM" id="MobiDB-lite"/>
    </source>
</evidence>
<keyword evidence="2" id="KW-1133">Transmembrane helix</keyword>
<dbReference type="PANTHER" id="PTHR22911">
    <property type="entry name" value="ACYL-MALONYL CONDENSING ENZYME-RELATED"/>
    <property type="match status" value="1"/>
</dbReference>